<gene>
    <name evidence="2" type="ORF">H8698_00020</name>
</gene>
<dbReference type="RefSeq" id="WP_249310444.1">
    <property type="nucleotide sequence ID" value="NZ_JACRSU010000001.1"/>
</dbReference>
<name>A0A926DK88_9FIRM</name>
<keyword evidence="1" id="KW-1133">Transmembrane helix</keyword>
<dbReference type="AlphaFoldDB" id="A0A926DK88"/>
<dbReference type="EMBL" id="JACRSU010000001">
    <property type="protein sequence ID" value="MBC8539366.1"/>
    <property type="molecule type" value="Genomic_DNA"/>
</dbReference>
<keyword evidence="1" id="KW-0812">Transmembrane</keyword>
<evidence type="ECO:0000256" key="1">
    <source>
        <dbReference type="SAM" id="Phobius"/>
    </source>
</evidence>
<accession>A0A926DK88</accession>
<evidence type="ECO:0000313" key="3">
    <source>
        <dbReference type="Proteomes" id="UP000611762"/>
    </source>
</evidence>
<keyword evidence="1" id="KW-0472">Membrane</keyword>
<feature type="transmembrane region" description="Helical" evidence="1">
    <location>
        <begin position="50"/>
        <end position="68"/>
    </location>
</feature>
<organism evidence="2 3">
    <name type="scientific">Congzhengia minquanensis</name>
    <dbReference type="NCBI Taxonomy" id="2763657"/>
    <lineage>
        <taxon>Bacteria</taxon>
        <taxon>Bacillati</taxon>
        <taxon>Bacillota</taxon>
        <taxon>Clostridia</taxon>
        <taxon>Eubacteriales</taxon>
        <taxon>Oscillospiraceae</taxon>
        <taxon>Congzhengia</taxon>
    </lineage>
</organism>
<proteinExistence type="predicted"/>
<evidence type="ECO:0000313" key="2">
    <source>
        <dbReference type="EMBL" id="MBC8539366.1"/>
    </source>
</evidence>
<reference evidence="2" key="1">
    <citation type="submission" date="2020-08" db="EMBL/GenBank/DDBJ databases">
        <title>Genome public.</title>
        <authorList>
            <person name="Liu C."/>
            <person name="Sun Q."/>
        </authorList>
    </citation>
    <scope>NUCLEOTIDE SEQUENCE</scope>
    <source>
        <strain evidence="2">H8</strain>
    </source>
</reference>
<sequence length="73" mass="8666">MNLEKNFSENNFAICFQFSLGIRGELTTFEKELSALKNMKQIIYEKKQKFQNYLILLMLIFFVIKNHANICVI</sequence>
<comment type="caution">
    <text evidence="2">The sequence shown here is derived from an EMBL/GenBank/DDBJ whole genome shotgun (WGS) entry which is preliminary data.</text>
</comment>
<protein>
    <submittedName>
        <fullName evidence="2">Uncharacterized protein</fullName>
    </submittedName>
</protein>
<keyword evidence="3" id="KW-1185">Reference proteome</keyword>
<dbReference type="Proteomes" id="UP000611762">
    <property type="component" value="Unassembled WGS sequence"/>
</dbReference>